<proteinExistence type="predicted"/>
<dbReference type="EMBL" id="CM000769">
    <property type="protein sequence ID" value="KXG19847.1"/>
    <property type="molecule type" value="Genomic_DNA"/>
</dbReference>
<dbReference type="AlphaFoldDB" id="A0A194YIQ4"/>
<organism evidence="2 3">
    <name type="scientific">Sorghum bicolor</name>
    <name type="common">Sorghum</name>
    <name type="synonym">Sorghum vulgare</name>
    <dbReference type="NCBI Taxonomy" id="4558"/>
    <lineage>
        <taxon>Eukaryota</taxon>
        <taxon>Viridiplantae</taxon>
        <taxon>Streptophyta</taxon>
        <taxon>Embryophyta</taxon>
        <taxon>Tracheophyta</taxon>
        <taxon>Spermatophyta</taxon>
        <taxon>Magnoliopsida</taxon>
        <taxon>Liliopsida</taxon>
        <taxon>Poales</taxon>
        <taxon>Poaceae</taxon>
        <taxon>PACMAD clade</taxon>
        <taxon>Panicoideae</taxon>
        <taxon>Andropogonodae</taxon>
        <taxon>Andropogoneae</taxon>
        <taxon>Sorghinae</taxon>
        <taxon>Sorghum</taxon>
    </lineage>
</organism>
<gene>
    <name evidence="2" type="ORF">SORBI_3010G125900</name>
</gene>
<reference evidence="2 3" key="1">
    <citation type="journal article" date="2009" name="Nature">
        <title>The Sorghum bicolor genome and the diversification of grasses.</title>
        <authorList>
            <person name="Paterson A.H."/>
            <person name="Bowers J.E."/>
            <person name="Bruggmann R."/>
            <person name="Dubchak I."/>
            <person name="Grimwood J."/>
            <person name="Gundlach H."/>
            <person name="Haberer G."/>
            <person name="Hellsten U."/>
            <person name="Mitros T."/>
            <person name="Poliakov A."/>
            <person name="Schmutz J."/>
            <person name="Spannagl M."/>
            <person name="Tang H."/>
            <person name="Wang X."/>
            <person name="Wicker T."/>
            <person name="Bharti A.K."/>
            <person name="Chapman J."/>
            <person name="Feltus F.A."/>
            <person name="Gowik U."/>
            <person name="Grigoriev I.V."/>
            <person name="Lyons E."/>
            <person name="Maher C.A."/>
            <person name="Martis M."/>
            <person name="Narechania A."/>
            <person name="Otillar R.P."/>
            <person name="Penning B.W."/>
            <person name="Salamov A.A."/>
            <person name="Wang Y."/>
            <person name="Zhang L."/>
            <person name="Carpita N.C."/>
            <person name="Freeling M."/>
            <person name="Gingle A.R."/>
            <person name="Hash C.T."/>
            <person name="Keller B."/>
            <person name="Klein P."/>
            <person name="Kresovich S."/>
            <person name="McCann M.C."/>
            <person name="Ming R."/>
            <person name="Peterson D.G."/>
            <person name="Mehboob-ur-Rahman"/>
            <person name="Ware D."/>
            <person name="Westhoff P."/>
            <person name="Mayer K.F."/>
            <person name="Messing J."/>
            <person name="Rokhsar D.S."/>
        </authorList>
    </citation>
    <scope>NUCLEOTIDE SEQUENCE [LARGE SCALE GENOMIC DNA]</scope>
    <source>
        <strain evidence="3">cv. BTx623</strain>
    </source>
</reference>
<reference evidence="3" key="2">
    <citation type="journal article" date="2018" name="Plant J.">
        <title>The Sorghum bicolor reference genome: improved assembly, gene annotations, a transcriptome atlas, and signatures of genome organization.</title>
        <authorList>
            <person name="McCormick R.F."/>
            <person name="Truong S.K."/>
            <person name="Sreedasyam A."/>
            <person name="Jenkins J."/>
            <person name="Shu S."/>
            <person name="Sims D."/>
            <person name="Kennedy M."/>
            <person name="Amirebrahimi M."/>
            <person name="Weers B.D."/>
            <person name="McKinley B."/>
            <person name="Mattison A."/>
            <person name="Morishige D.T."/>
            <person name="Grimwood J."/>
            <person name="Schmutz J."/>
            <person name="Mullet J.E."/>
        </authorList>
    </citation>
    <scope>NUCLEOTIDE SEQUENCE [LARGE SCALE GENOMIC DNA]</scope>
    <source>
        <strain evidence="3">cv. BTx623</strain>
    </source>
</reference>
<feature type="region of interest" description="Disordered" evidence="1">
    <location>
        <begin position="28"/>
        <end position="82"/>
    </location>
</feature>
<keyword evidence="3" id="KW-1185">Reference proteome</keyword>
<evidence type="ECO:0000313" key="3">
    <source>
        <dbReference type="Proteomes" id="UP000000768"/>
    </source>
</evidence>
<dbReference type="InParanoid" id="A0A194YIQ4"/>
<feature type="compositionally biased region" description="Basic and acidic residues" evidence="1">
    <location>
        <begin position="55"/>
        <end position="65"/>
    </location>
</feature>
<dbReference type="Proteomes" id="UP000000768">
    <property type="component" value="Chromosome 10"/>
</dbReference>
<evidence type="ECO:0000313" key="2">
    <source>
        <dbReference type="EMBL" id="KXG19847.1"/>
    </source>
</evidence>
<name>A0A194YIQ4_SORBI</name>
<protein>
    <submittedName>
        <fullName evidence="2">Uncharacterized protein</fullName>
    </submittedName>
</protein>
<evidence type="ECO:0000256" key="1">
    <source>
        <dbReference type="SAM" id="MobiDB-lite"/>
    </source>
</evidence>
<sequence>MDYYGQDPAPEGPAYTIYTGQLGASRQYHQWTPVPSHHSGGSSQDFKERHKRSRSRDSQPGRSVDRPGPLHRHQDPPRHSVSGIEGQLAHLNLLMDTISEEQANISQALAEHQQWNGQFIETLNNIQQNQQHTTEPDYRWIELGSLLRHSSVLSIEVASSVTLLGKSSQGFFINNLFNTSNNKLGGGAPKFFLLPNLR</sequence>
<dbReference type="Gramene" id="KXG19847">
    <property type="protein sequence ID" value="KXG19847"/>
    <property type="gene ID" value="SORBI_3010G125900"/>
</dbReference>
<accession>A0A194YIQ4</accession>